<dbReference type="Proteomes" id="UP000249081">
    <property type="component" value="Unassembled WGS sequence"/>
</dbReference>
<evidence type="ECO:0008006" key="4">
    <source>
        <dbReference type="Google" id="ProtNLM"/>
    </source>
</evidence>
<comment type="caution">
    <text evidence="2">The sequence shown here is derived from an EMBL/GenBank/DDBJ whole genome shotgun (WGS) entry which is preliminary data.</text>
</comment>
<dbReference type="InterPro" id="IPR011006">
    <property type="entry name" value="CheY-like_superfamily"/>
</dbReference>
<dbReference type="Gene3D" id="3.40.50.2300">
    <property type="match status" value="1"/>
</dbReference>
<gene>
    <name evidence="2" type="ORF">DCF17_10200</name>
</gene>
<evidence type="ECO:0000313" key="3">
    <source>
        <dbReference type="Proteomes" id="UP000249081"/>
    </source>
</evidence>
<dbReference type="AlphaFoldDB" id="A0A2W4WBG8"/>
<dbReference type="SUPFAM" id="SSF52172">
    <property type="entry name" value="CheY-like"/>
    <property type="match status" value="1"/>
</dbReference>
<proteinExistence type="predicted"/>
<feature type="coiled-coil region" evidence="1">
    <location>
        <begin position="129"/>
        <end position="176"/>
    </location>
</feature>
<sequence length="235" mass="25809">MTTILCVDNDPLTIRFLEAQRIERGIDFSVALAMAAPEAIAQIAALISTGAEVPLVIASQALVDSTWLKALYGQFPQALMVLLLGSEESGQADVEQIEALIPQGQLYRCMPKPWHGVDLRLTITEALRRYRHEQQLAQMQAALAEAQGQIAGLGDRSQLEAQIRESRQQLQLTLALTGIGAWSWFPATGIYQWAGLMEMLLEIPAGQGDMYQQWRGGQCHQVYGPWAGLFTDSAG</sequence>
<keyword evidence="1" id="KW-0175">Coiled coil</keyword>
<protein>
    <recommendedName>
        <fullName evidence="4">Response regulatory domain-containing protein</fullName>
    </recommendedName>
</protein>
<organism evidence="2 3">
    <name type="scientific">Shackletoniella antarctica</name>
    <dbReference type="NCBI Taxonomy" id="268115"/>
    <lineage>
        <taxon>Bacteria</taxon>
        <taxon>Bacillati</taxon>
        <taxon>Cyanobacteriota</taxon>
        <taxon>Cyanophyceae</taxon>
        <taxon>Oculatellales</taxon>
        <taxon>Oculatellaceae</taxon>
        <taxon>Shackletoniella</taxon>
    </lineage>
</organism>
<reference evidence="3" key="1">
    <citation type="submission" date="2018-04" db="EMBL/GenBank/DDBJ databases">
        <authorList>
            <person name="Cornet L."/>
        </authorList>
    </citation>
    <scope>NUCLEOTIDE SEQUENCE [LARGE SCALE GENOMIC DNA]</scope>
</reference>
<name>A0A2W4WBG8_9CYAN</name>
<accession>A0A2W4WBG8</accession>
<dbReference type="EMBL" id="QBMN01000059">
    <property type="protein sequence ID" value="PZO41802.1"/>
    <property type="molecule type" value="Genomic_DNA"/>
</dbReference>
<evidence type="ECO:0000256" key="1">
    <source>
        <dbReference type="SAM" id="Coils"/>
    </source>
</evidence>
<reference evidence="2 3" key="2">
    <citation type="submission" date="2018-06" db="EMBL/GenBank/DDBJ databases">
        <title>Metagenomic assembly of (sub)arctic Cyanobacteria and their associated microbiome from non-axenic cultures.</title>
        <authorList>
            <person name="Baurain D."/>
        </authorList>
    </citation>
    <scope>NUCLEOTIDE SEQUENCE [LARGE SCALE GENOMIC DNA]</scope>
    <source>
        <strain evidence="2">ULC041bin1</strain>
    </source>
</reference>
<evidence type="ECO:0000313" key="2">
    <source>
        <dbReference type="EMBL" id="PZO41802.1"/>
    </source>
</evidence>